<dbReference type="SUPFAM" id="SSF46992">
    <property type="entry name" value="Ribosomal protein S20"/>
    <property type="match status" value="1"/>
</dbReference>
<dbReference type="GO" id="GO:0015935">
    <property type="term" value="C:small ribosomal subunit"/>
    <property type="evidence" value="ECO:0007669"/>
    <property type="project" value="TreeGrafter"/>
</dbReference>
<dbReference type="Pfam" id="PF01649">
    <property type="entry name" value="Ribosomal_S20p"/>
    <property type="match status" value="1"/>
</dbReference>
<proteinExistence type="inferred from homology"/>
<dbReference type="GO" id="GO:0003735">
    <property type="term" value="F:structural constituent of ribosome"/>
    <property type="evidence" value="ECO:0007669"/>
    <property type="project" value="InterPro"/>
</dbReference>
<evidence type="ECO:0000256" key="6">
    <source>
        <dbReference type="SAM" id="MobiDB-lite"/>
    </source>
</evidence>
<evidence type="ECO:0000256" key="2">
    <source>
        <dbReference type="ARBA" id="ARBA00022730"/>
    </source>
</evidence>
<organism evidence="7">
    <name type="scientific">marine metagenome</name>
    <dbReference type="NCBI Taxonomy" id="408172"/>
    <lineage>
        <taxon>unclassified sequences</taxon>
        <taxon>metagenomes</taxon>
        <taxon>ecological metagenomes</taxon>
    </lineage>
</organism>
<dbReference type="AlphaFoldDB" id="A0A381QNZ9"/>
<dbReference type="GO" id="GO:0006412">
    <property type="term" value="P:translation"/>
    <property type="evidence" value="ECO:0007669"/>
    <property type="project" value="InterPro"/>
</dbReference>
<feature type="compositionally biased region" description="Basic and acidic residues" evidence="6">
    <location>
        <begin position="1"/>
        <end position="16"/>
    </location>
</feature>
<dbReference type="HAMAP" id="MF_00500">
    <property type="entry name" value="Ribosomal_bS20"/>
    <property type="match status" value="1"/>
</dbReference>
<gene>
    <name evidence="7" type="ORF">METZ01_LOCUS33518</name>
</gene>
<feature type="region of interest" description="Disordered" evidence="6">
    <location>
        <begin position="65"/>
        <end position="84"/>
    </location>
</feature>
<evidence type="ECO:0000256" key="4">
    <source>
        <dbReference type="ARBA" id="ARBA00022980"/>
    </source>
</evidence>
<dbReference type="NCBIfam" id="TIGR00029">
    <property type="entry name" value="S20"/>
    <property type="match status" value="1"/>
</dbReference>
<protein>
    <recommendedName>
        <fullName evidence="8">30S ribosomal protein S20</fullName>
    </recommendedName>
</protein>
<feature type="region of interest" description="Disordered" evidence="6">
    <location>
        <begin position="1"/>
        <end position="22"/>
    </location>
</feature>
<keyword evidence="2" id="KW-0699">rRNA-binding</keyword>
<reference evidence="7" key="1">
    <citation type="submission" date="2018-05" db="EMBL/GenBank/DDBJ databases">
        <authorList>
            <person name="Lanie J.A."/>
            <person name="Ng W.-L."/>
            <person name="Kazmierczak K.M."/>
            <person name="Andrzejewski T.M."/>
            <person name="Davidsen T.M."/>
            <person name="Wayne K.J."/>
            <person name="Tettelin H."/>
            <person name="Glass J.I."/>
            <person name="Rusch D."/>
            <person name="Podicherti R."/>
            <person name="Tsui H.-C.T."/>
            <person name="Winkler M.E."/>
        </authorList>
    </citation>
    <scope>NUCLEOTIDE SEQUENCE</scope>
</reference>
<name>A0A381QNZ9_9ZZZZ</name>
<comment type="similarity">
    <text evidence="1">Belongs to the bacterial ribosomal protein bS20 family.</text>
</comment>
<keyword evidence="4" id="KW-0689">Ribosomal protein</keyword>
<dbReference type="PANTHER" id="PTHR33398">
    <property type="entry name" value="30S RIBOSOMAL PROTEIN S20"/>
    <property type="match status" value="1"/>
</dbReference>
<dbReference type="PANTHER" id="PTHR33398:SF1">
    <property type="entry name" value="SMALL RIBOSOMAL SUBUNIT PROTEIN BS20C"/>
    <property type="match status" value="1"/>
</dbReference>
<dbReference type="GO" id="GO:0070181">
    <property type="term" value="F:small ribosomal subunit rRNA binding"/>
    <property type="evidence" value="ECO:0007669"/>
    <property type="project" value="TreeGrafter"/>
</dbReference>
<evidence type="ECO:0000256" key="3">
    <source>
        <dbReference type="ARBA" id="ARBA00022884"/>
    </source>
</evidence>
<keyword evidence="3" id="KW-0694">RNA-binding</keyword>
<accession>A0A381QNZ9</accession>
<sequence>MDRHPQQLKRERQDQKRRARNVADMSTLRTHIKQVLQSSDKTEAEKLYTAAVSVIDKAVKKSLIHQNTGARRKSQITRHLNSLS</sequence>
<dbReference type="InterPro" id="IPR002583">
    <property type="entry name" value="Ribosomal_bS20"/>
</dbReference>
<dbReference type="InterPro" id="IPR036510">
    <property type="entry name" value="Ribosomal_bS20_sf"/>
</dbReference>
<evidence type="ECO:0008006" key="8">
    <source>
        <dbReference type="Google" id="ProtNLM"/>
    </source>
</evidence>
<keyword evidence="5" id="KW-0687">Ribonucleoprotein</keyword>
<evidence type="ECO:0000256" key="1">
    <source>
        <dbReference type="ARBA" id="ARBA00007634"/>
    </source>
</evidence>
<dbReference type="Gene3D" id="1.20.58.110">
    <property type="entry name" value="Ribosomal protein S20"/>
    <property type="match status" value="1"/>
</dbReference>
<evidence type="ECO:0000313" key="7">
    <source>
        <dbReference type="EMBL" id="SUZ80664.1"/>
    </source>
</evidence>
<dbReference type="EMBL" id="UINC01001437">
    <property type="protein sequence ID" value="SUZ80664.1"/>
    <property type="molecule type" value="Genomic_DNA"/>
</dbReference>
<evidence type="ECO:0000256" key="5">
    <source>
        <dbReference type="ARBA" id="ARBA00023274"/>
    </source>
</evidence>